<evidence type="ECO:0000313" key="9">
    <source>
        <dbReference type="EMBL" id="MDT2584044.1"/>
    </source>
</evidence>
<feature type="transmembrane region" description="Helical" evidence="7">
    <location>
        <begin position="105"/>
        <end position="129"/>
    </location>
</feature>
<feature type="transmembrane region" description="Helical" evidence="7">
    <location>
        <begin position="208"/>
        <end position="231"/>
    </location>
</feature>
<organism evidence="9 10">
    <name type="scientific">Lactococcus petauri</name>
    <dbReference type="NCBI Taxonomy" id="1940789"/>
    <lineage>
        <taxon>Bacteria</taxon>
        <taxon>Bacillati</taxon>
        <taxon>Bacillota</taxon>
        <taxon>Bacilli</taxon>
        <taxon>Lactobacillales</taxon>
        <taxon>Streptococcaceae</taxon>
        <taxon>Lactococcus</taxon>
    </lineage>
</organism>
<dbReference type="Gene3D" id="1.20.1250.20">
    <property type="entry name" value="MFS general substrate transporter like domains"/>
    <property type="match status" value="1"/>
</dbReference>
<evidence type="ECO:0000256" key="7">
    <source>
        <dbReference type="SAM" id="Phobius"/>
    </source>
</evidence>
<dbReference type="InterPro" id="IPR020846">
    <property type="entry name" value="MFS_dom"/>
</dbReference>
<keyword evidence="4 7" id="KW-0812">Transmembrane</keyword>
<dbReference type="InterPro" id="IPR036259">
    <property type="entry name" value="MFS_trans_sf"/>
</dbReference>
<comment type="subcellular location">
    <subcellularLocation>
        <location evidence="1">Cell membrane</location>
        <topology evidence="1">Multi-pass membrane protein</topology>
    </subcellularLocation>
</comment>
<dbReference type="InterPro" id="IPR011701">
    <property type="entry name" value="MFS"/>
</dbReference>
<evidence type="ECO:0000256" key="4">
    <source>
        <dbReference type="ARBA" id="ARBA00022692"/>
    </source>
</evidence>
<dbReference type="InterPro" id="IPR050171">
    <property type="entry name" value="MFS_Transporters"/>
</dbReference>
<dbReference type="EMBL" id="JARPXR010000008">
    <property type="protein sequence ID" value="MDT2584044.1"/>
    <property type="molecule type" value="Genomic_DNA"/>
</dbReference>
<keyword evidence="2" id="KW-0813">Transport</keyword>
<evidence type="ECO:0000256" key="1">
    <source>
        <dbReference type="ARBA" id="ARBA00004651"/>
    </source>
</evidence>
<feature type="transmembrane region" description="Helical" evidence="7">
    <location>
        <begin position="261"/>
        <end position="278"/>
    </location>
</feature>
<comment type="caution">
    <text evidence="9">The sequence shown here is derived from an EMBL/GenBank/DDBJ whole genome shotgun (WGS) entry which is preliminary data.</text>
</comment>
<feature type="transmembrane region" description="Helical" evidence="7">
    <location>
        <begin position="141"/>
        <end position="161"/>
    </location>
</feature>
<name>A0AAJ2IVH0_9LACT</name>
<dbReference type="GO" id="GO:0022857">
    <property type="term" value="F:transmembrane transporter activity"/>
    <property type="evidence" value="ECO:0007669"/>
    <property type="project" value="InterPro"/>
</dbReference>
<feature type="transmembrane region" description="Helical" evidence="7">
    <location>
        <begin position="15"/>
        <end position="36"/>
    </location>
</feature>
<dbReference type="Proteomes" id="UP001262817">
    <property type="component" value="Unassembled WGS sequence"/>
</dbReference>
<feature type="transmembrane region" description="Helical" evidence="7">
    <location>
        <begin position="167"/>
        <end position="187"/>
    </location>
</feature>
<evidence type="ECO:0000313" key="10">
    <source>
        <dbReference type="Proteomes" id="UP001262817"/>
    </source>
</evidence>
<feature type="domain" description="Major facilitator superfamily (MFS) profile" evidence="8">
    <location>
        <begin position="10"/>
        <end position="397"/>
    </location>
</feature>
<gene>
    <name evidence="9" type="ORF">P7D17_07990</name>
</gene>
<feature type="transmembrane region" description="Helical" evidence="7">
    <location>
        <begin position="42"/>
        <end position="63"/>
    </location>
</feature>
<feature type="transmembrane region" description="Helical" evidence="7">
    <location>
        <begin position="378"/>
        <end position="399"/>
    </location>
</feature>
<evidence type="ECO:0000259" key="8">
    <source>
        <dbReference type="PROSITE" id="PS50850"/>
    </source>
</evidence>
<dbReference type="PANTHER" id="PTHR23517:SF3">
    <property type="entry name" value="INTEGRAL MEMBRANE TRANSPORT PROTEIN"/>
    <property type="match status" value="1"/>
</dbReference>
<evidence type="ECO:0000256" key="3">
    <source>
        <dbReference type="ARBA" id="ARBA00022475"/>
    </source>
</evidence>
<feature type="transmembrane region" description="Helical" evidence="7">
    <location>
        <begin position="75"/>
        <end position="99"/>
    </location>
</feature>
<keyword evidence="3" id="KW-1003">Cell membrane</keyword>
<dbReference type="PROSITE" id="PS50850">
    <property type="entry name" value="MFS"/>
    <property type="match status" value="1"/>
</dbReference>
<dbReference type="Pfam" id="PF07690">
    <property type="entry name" value="MFS_1"/>
    <property type="match status" value="1"/>
</dbReference>
<dbReference type="SUPFAM" id="SSF103473">
    <property type="entry name" value="MFS general substrate transporter"/>
    <property type="match status" value="1"/>
</dbReference>
<keyword evidence="5 7" id="KW-1133">Transmembrane helix</keyword>
<dbReference type="PANTHER" id="PTHR23517">
    <property type="entry name" value="RESISTANCE PROTEIN MDTM, PUTATIVE-RELATED-RELATED"/>
    <property type="match status" value="1"/>
</dbReference>
<dbReference type="RefSeq" id="WP_311843028.1">
    <property type="nucleotide sequence ID" value="NZ_JARPXR010000008.1"/>
</dbReference>
<proteinExistence type="predicted"/>
<protein>
    <submittedName>
        <fullName evidence="9">MFS transporter</fullName>
    </submittedName>
</protein>
<keyword evidence="6 7" id="KW-0472">Membrane</keyword>
<dbReference type="CDD" id="cd17329">
    <property type="entry name" value="MFS_MdtH_MDR_like"/>
    <property type="match status" value="1"/>
</dbReference>
<reference evidence="9" key="1">
    <citation type="submission" date="2023-03" db="EMBL/GenBank/DDBJ databases">
        <authorList>
            <person name="Shen W."/>
            <person name="Cai J."/>
        </authorList>
    </citation>
    <scope>NUCLEOTIDE SEQUENCE</scope>
    <source>
        <strain evidence="9">P86-2</strain>
    </source>
</reference>
<evidence type="ECO:0000256" key="6">
    <source>
        <dbReference type="ARBA" id="ARBA00023136"/>
    </source>
</evidence>
<evidence type="ECO:0000256" key="5">
    <source>
        <dbReference type="ARBA" id="ARBA00022989"/>
    </source>
</evidence>
<sequence>MKEFWGLHPTIKIRLVMNFLGGLCFSTVGGSMTIYYNKYMGAGITGLLLIVSSIMVFLVGLYAGHLTDLKGRRPVMLFSTAVTAVGAALATFSNSGFYFNPWTTFFGFLIVNFGFGFFNTASQAMIVDLTTSENRRTVYSIQYWIINFAIMIGSGLSGWFFRDYLVWLLLVITIEEILSFVVVLFWIDESFDPHQEHQKKAPNIIKAYFFVAKDSIFMSYLFASVFIAMIFNQIDYYLPVHLSDSFSTTRILGLELYGQRMLTLFLLINTLIIVLFMSKMNQLTKNWSRSTGITLGIFLQGLGFIIAFLGHNLSREVTAAVVATLGEMILVPFSQALRADLMEGDHVGTYTGAFSVTQPVASVLSGVLVSLSALYENIGMAIFMGIIILLSILPSLRAIRMHEAS</sequence>
<evidence type="ECO:0000256" key="2">
    <source>
        <dbReference type="ARBA" id="ARBA00022448"/>
    </source>
</evidence>
<accession>A0AAJ2IVH0</accession>
<dbReference type="AlphaFoldDB" id="A0AAJ2IVH0"/>
<feature type="transmembrane region" description="Helical" evidence="7">
    <location>
        <begin position="290"/>
        <end position="311"/>
    </location>
</feature>
<dbReference type="GO" id="GO:0005886">
    <property type="term" value="C:plasma membrane"/>
    <property type="evidence" value="ECO:0007669"/>
    <property type="project" value="UniProtKB-SubCell"/>
</dbReference>